<comment type="caution">
    <text evidence="13">The sequence shown here is derived from an EMBL/GenBank/DDBJ whole genome shotgun (WGS) entry which is preliminary data.</text>
</comment>
<evidence type="ECO:0000313" key="13">
    <source>
        <dbReference type="EMBL" id="KAG8197773.1"/>
    </source>
</evidence>
<proteinExistence type="predicted"/>
<dbReference type="GO" id="GO:0005737">
    <property type="term" value="C:cytoplasm"/>
    <property type="evidence" value="ECO:0007669"/>
    <property type="project" value="TreeGrafter"/>
</dbReference>
<keyword evidence="10" id="KW-0744">Spermatogenesis</keyword>
<organism evidence="13 14">
    <name type="scientific">Oedothorax gibbosus</name>
    <dbReference type="NCBI Taxonomy" id="931172"/>
    <lineage>
        <taxon>Eukaryota</taxon>
        <taxon>Metazoa</taxon>
        <taxon>Ecdysozoa</taxon>
        <taxon>Arthropoda</taxon>
        <taxon>Chelicerata</taxon>
        <taxon>Arachnida</taxon>
        <taxon>Araneae</taxon>
        <taxon>Araneomorphae</taxon>
        <taxon>Entelegynae</taxon>
        <taxon>Araneoidea</taxon>
        <taxon>Linyphiidae</taxon>
        <taxon>Erigoninae</taxon>
        <taxon>Oedothorax</taxon>
    </lineage>
</organism>
<feature type="region of interest" description="Disordered" evidence="11">
    <location>
        <begin position="155"/>
        <end position="210"/>
    </location>
</feature>
<protein>
    <recommendedName>
        <fullName evidence="12">Protein kinase domain-containing protein</fullName>
    </recommendedName>
</protein>
<dbReference type="GO" id="GO:0050321">
    <property type="term" value="F:tau-protein kinase activity"/>
    <property type="evidence" value="ECO:0007669"/>
    <property type="project" value="TreeGrafter"/>
</dbReference>
<dbReference type="InterPro" id="IPR008271">
    <property type="entry name" value="Ser/Thr_kinase_AS"/>
</dbReference>
<evidence type="ECO:0000256" key="1">
    <source>
        <dbReference type="ARBA" id="ARBA00001946"/>
    </source>
</evidence>
<dbReference type="InterPro" id="IPR011009">
    <property type="entry name" value="Kinase-like_dom_sf"/>
</dbReference>
<keyword evidence="14" id="KW-1185">Reference proteome</keyword>
<gene>
    <name evidence="13" type="ORF">JTE90_006814</name>
</gene>
<evidence type="ECO:0000256" key="3">
    <source>
        <dbReference type="ARBA" id="ARBA00022553"/>
    </source>
</evidence>
<evidence type="ECO:0000256" key="11">
    <source>
        <dbReference type="SAM" id="MobiDB-lite"/>
    </source>
</evidence>
<feature type="domain" description="Protein kinase" evidence="12">
    <location>
        <begin position="250"/>
        <end position="513"/>
    </location>
</feature>
<accession>A0AAV6VNG1</accession>
<dbReference type="PROSITE" id="PS50011">
    <property type="entry name" value="PROTEIN_KINASE_DOM"/>
    <property type="match status" value="1"/>
</dbReference>
<dbReference type="FunFam" id="1.10.510.10:FF:000571">
    <property type="entry name" value="Maternal embryonic leucine zipper kinase"/>
    <property type="match status" value="1"/>
</dbReference>
<dbReference type="SMART" id="SM00220">
    <property type="entry name" value="S_TKc"/>
    <property type="match status" value="1"/>
</dbReference>
<sequence>MEIPFHQLGLLLPYLPPSIILQHKRLRHTKVLPALCRFTVNSEKSIREQAFKAIGGFLSKLEQVSEDPSLIERMVPNSAKSVEKLDPPVKESLDSWNVDSGDAQEELTEIPPERMSPPKDEKDDWGSFETDTEYYVEKIREEHLENMELFQKAKKKPQSYFSGDPEEDPFSPFQENSQKEEPTDWNTDNWDTWESPGKTSMNSSGDQKLQQRTLKFNDSQQNSSAAIGDHFKDDKSILKKDKSYLGKSGYLVGAKIDSGTFGTVRYARKNTPSGTIPLAVKIIDKSKVSSLFTQKFLLRELEIWPRLRHRHIVQVDRIIQIQSRIYVFMELAENGSVIDYVQKYGAASEEMGRMWCKRMCQALRYCHSKGVAHRDLKCDNLLLGKNLELKVGDFGFCCLSVNPRSGDRTYSDTYCGSSSYVAPEVIEGQPYDPIPADVWSAGVCMYVILNNSMPFDDTNIVQMHECQVTRNWRFSDKVAKKLSNSAKNIITHMLEPDPTRRPTMDQVLRCSWLR</sequence>
<dbReference type="Gene3D" id="1.10.510.10">
    <property type="entry name" value="Transferase(Phosphotransferase) domain 1"/>
    <property type="match status" value="1"/>
</dbReference>
<dbReference type="InterPro" id="IPR000719">
    <property type="entry name" value="Prot_kinase_dom"/>
</dbReference>
<evidence type="ECO:0000256" key="4">
    <source>
        <dbReference type="ARBA" id="ARBA00022723"/>
    </source>
</evidence>
<dbReference type="EMBL" id="JAFNEN010000051">
    <property type="protein sequence ID" value="KAG8197773.1"/>
    <property type="molecule type" value="Genomic_DNA"/>
</dbReference>
<keyword evidence="6" id="KW-0221">Differentiation</keyword>
<dbReference type="PROSITE" id="PS00108">
    <property type="entry name" value="PROTEIN_KINASE_ST"/>
    <property type="match status" value="1"/>
</dbReference>
<dbReference type="GO" id="GO:0007283">
    <property type="term" value="P:spermatogenesis"/>
    <property type="evidence" value="ECO:0007669"/>
    <property type="project" value="UniProtKB-KW"/>
</dbReference>
<evidence type="ECO:0000256" key="6">
    <source>
        <dbReference type="ARBA" id="ARBA00022782"/>
    </source>
</evidence>
<evidence type="ECO:0000256" key="8">
    <source>
        <dbReference type="ARBA" id="ARBA00022842"/>
    </source>
</evidence>
<dbReference type="PANTHER" id="PTHR24346">
    <property type="entry name" value="MAP/MICROTUBULE AFFINITY-REGULATING KINASE"/>
    <property type="match status" value="1"/>
</dbReference>
<evidence type="ECO:0000259" key="12">
    <source>
        <dbReference type="PROSITE" id="PS50011"/>
    </source>
</evidence>
<keyword evidence="7" id="KW-0067">ATP-binding</keyword>
<keyword evidence="9" id="KW-0832">Ubl conjugation</keyword>
<name>A0AAV6VNG1_9ARAC</name>
<evidence type="ECO:0000256" key="5">
    <source>
        <dbReference type="ARBA" id="ARBA00022741"/>
    </source>
</evidence>
<keyword evidence="2" id="KW-0217">Developmental protein</keyword>
<dbReference type="GO" id="GO:0000287">
    <property type="term" value="F:magnesium ion binding"/>
    <property type="evidence" value="ECO:0007669"/>
    <property type="project" value="UniProtKB-ARBA"/>
</dbReference>
<feature type="compositionally biased region" description="Basic and acidic residues" evidence="11">
    <location>
        <begin position="116"/>
        <end position="125"/>
    </location>
</feature>
<dbReference type="SUPFAM" id="SSF56112">
    <property type="entry name" value="Protein kinase-like (PK-like)"/>
    <property type="match status" value="1"/>
</dbReference>
<dbReference type="GO" id="GO:0000226">
    <property type="term" value="P:microtubule cytoskeleton organization"/>
    <property type="evidence" value="ECO:0007669"/>
    <property type="project" value="TreeGrafter"/>
</dbReference>
<dbReference type="GO" id="GO:0005524">
    <property type="term" value="F:ATP binding"/>
    <property type="evidence" value="ECO:0007669"/>
    <property type="project" value="UniProtKB-KW"/>
</dbReference>
<dbReference type="Proteomes" id="UP000827092">
    <property type="component" value="Unassembled WGS sequence"/>
</dbReference>
<feature type="compositionally biased region" description="Polar residues" evidence="11">
    <location>
        <begin position="184"/>
        <end position="210"/>
    </location>
</feature>
<evidence type="ECO:0000256" key="9">
    <source>
        <dbReference type="ARBA" id="ARBA00022843"/>
    </source>
</evidence>
<keyword evidence="4" id="KW-0479">Metal-binding</keyword>
<keyword evidence="3" id="KW-0597">Phosphoprotein</keyword>
<keyword evidence="5" id="KW-0547">Nucleotide-binding</keyword>
<evidence type="ECO:0000256" key="2">
    <source>
        <dbReference type="ARBA" id="ARBA00022473"/>
    </source>
</evidence>
<dbReference type="AlphaFoldDB" id="A0AAV6VNG1"/>
<dbReference type="GO" id="GO:0030154">
    <property type="term" value="P:cell differentiation"/>
    <property type="evidence" value="ECO:0007669"/>
    <property type="project" value="UniProtKB-KW"/>
</dbReference>
<reference evidence="13 14" key="1">
    <citation type="journal article" date="2022" name="Nat. Ecol. Evol.">
        <title>A masculinizing supergene underlies an exaggerated male reproductive morph in a spider.</title>
        <authorList>
            <person name="Hendrickx F."/>
            <person name="De Corte Z."/>
            <person name="Sonet G."/>
            <person name="Van Belleghem S.M."/>
            <person name="Kostlbacher S."/>
            <person name="Vangestel C."/>
        </authorList>
    </citation>
    <scope>NUCLEOTIDE SEQUENCE [LARGE SCALE GENOMIC DNA]</scope>
    <source>
        <strain evidence="13">W744_W776</strain>
    </source>
</reference>
<evidence type="ECO:0000256" key="7">
    <source>
        <dbReference type="ARBA" id="ARBA00022840"/>
    </source>
</evidence>
<dbReference type="PANTHER" id="PTHR24346:SF102">
    <property type="entry name" value="TESTIS-SPECIFIC SERINE_THREONINE-PROTEIN KINASE 1"/>
    <property type="match status" value="1"/>
</dbReference>
<feature type="region of interest" description="Disordered" evidence="11">
    <location>
        <begin position="90"/>
        <end position="126"/>
    </location>
</feature>
<evidence type="ECO:0000256" key="10">
    <source>
        <dbReference type="ARBA" id="ARBA00022871"/>
    </source>
</evidence>
<evidence type="ECO:0000313" key="14">
    <source>
        <dbReference type="Proteomes" id="UP000827092"/>
    </source>
</evidence>
<keyword evidence="8" id="KW-0460">Magnesium</keyword>
<dbReference type="Pfam" id="PF00069">
    <property type="entry name" value="Pkinase"/>
    <property type="match status" value="1"/>
</dbReference>
<comment type="cofactor">
    <cofactor evidence="1">
        <name>Mg(2+)</name>
        <dbReference type="ChEBI" id="CHEBI:18420"/>
    </cofactor>
</comment>
<dbReference type="GO" id="GO:0035556">
    <property type="term" value="P:intracellular signal transduction"/>
    <property type="evidence" value="ECO:0007669"/>
    <property type="project" value="TreeGrafter"/>
</dbReference>